<accession>A0A1A9RKU4</accession>
<proteinExistence type="predicted"/>
<name>A0A1A9RKU4_EIKCO</name>
<dbReference type="OrthoDB" id="8613705at2"/>
<dbReference type="RefSeq" id="WP_064087687.1">
    <property type="nucleotide sequence ID" value="NZ_LXSG01000029.1"/>
</dbReference>
<protein>
    <recommendedName>
        <fullName evidence="1">Putative DnaT-like domain-containing protein</fullName>
    </recommendedName>
</protein>
<evidence type="ECO:0000313" key="2">
    <source>
        <dbReference type="EMBL" id="OAM19613.1"/>
    </source>
</evidence>
<dbReference type="InterPro" id="IPR046787">
    <property type="entry name" value="DnaT_2"/>
</dbReference>
<feature type="domain" description="Putative DnaT-like" evidence="1">
    <location>
        <begin position="7"/>
        <end position="130"/>
    </location>
</feature>
<feature type="non-terminal residue" evidence="2">
    <location>
        <position position="138"/>
    </location>
</feature>
<evidence type="ECO:0000259" key="1">
    <source>
        <dbReference type="Pfam" id="PF20557"/>
    </source>
</evidence>
<dbReference type="Proteomes" id="UP000077589">
    <property type="component" value="Unassembled WGS sequence"/>
</dbReference>
<dbReference type="EMBL" id="LXSG01000029">
    <property type="protein sequence ID" value="OAM19613.1"/>
    <property type="molecule type" value="Genomic_DNA"/>
</dbReference>
<dbReference type="AlphaFoldDB" id="A0A1A9RKU4"/>
<organism evidence="2 3">
    <name type="scientific">Eikenella corrodens</name>
    <dbReference type="NCBI Taxonomy" id="539"/>
    <lineage>
        <taxon>Bacteria</taxon>
        <taxon>Pseudomonadati</taxon>
        <taxon>Pseudomonadota</taxon>
        <taxon>Betaproteobacteria</taxon>
        <taxon>Neisseriales</taxon>
        <taxon>Neisseriaceae</taxon>
        <taxon>Eikenella</taxon>
    </lineage>
</organism>
<evidence type="ECO:0000313" key="3">
    <source>
        <dbReference type="Proteomes" id="UP000077589"/>
    </source>
</evidence>
<dbReference type="Pfam" id="PF20557">
    <property type="entry name" value="DnaT_2"/>
    <property type="match status" value="1"/>
</dbReference>
<sequence>MALNVPADSYVGVADADRYHQMRQSAAAWAALDEPTKERMLVSASDYLDANFRLKNGLNAAMRSGEKPVPPQVLKAVCELALQQQLNSNEKPRQQSVKVGEIAVTYAIGNTNKERFDYVAALLYGMYEPRKGVHMVPM</sequence>
<reference evidence="3" key="1">
    <citation type="submission" date="2016-05" db="EMBL/GenBank/DDBJ databases">
        <title>Draft genome of Corynebacterium afermentans subsp. afermentans LCDC 88199T.</title>
        <authorList>
            <person name="Bernier A.-M."/>
            <person name="Bernard K."/>
        </authorList>
    </citation>
    <scope>NUCLEOTIDE SEQUENCE [LARGE SCALE GENOMIC DNA]</scope>
    <source>
        <strain evidence="3">NML04-0072</strain>
    </source>
</reference>
<comment type="caution">
    <text evidence="2">The sequence shown here is derived from an EMBL/GenBank/DDBJ whole genome shotgun (WGS) entry which is preliminary data.</text>
</comment>
<gene>
    <name evidence="2" type="ORF">A7P90_05460</name>
</gene>